<evidence type="ECO:0000313" key="1">
    <source>
        <dbReference type="EMBL" id="GEZ40873.1"/>
    </source>
</evidence>
<organism evidence="1">
    <name type="scientific">Tanacetum cinerariifolium</name>
    <name type="common">Dalmatian daisy</name>
    <name type="synonym">Chrysanthemum cinerariifolium</name>
    <dbReference type="NCBI Taxonomy" id="118510"/>
    <lineage>
        <taxon>Eukaryota</taxon>
        <taxon>Viridiplantae</taxon>
        <taxon>Streptophyta</taxon>
        <taxon>Embryophyta</taxon>
        <taxon>Tracheophyta</taxon>
        <taxon>Spermatophyta</taxon>
        <taxon>Magnoliopsida</taxon>
        <taxon>eudicotyledons</taxon>
        <taxon>Gunneridae</taxon>
        <taxon>Pentapetalae</taxon>
        <taxon>asterids</taxon>
        <taxon>campanulids</taxon>
        <taxon>Asterales</taxon>
        <taxon>Asteraceae</taxon>
        <taxon>Asteroideae</taxon>
        <taxon>Anthemideae</taxon>
        <taxon>Anthemidinae</taxon>
        <taxon>Tanacetum</taxon>
    </lineage>
</organism>
<dbReference type="AlphaFoldDB" id="A0A699IAB7"/>
<protein>
    <submittedName>
        <fullName evidence="1">Uncharacterized protein</fullName>
    </submittedName>
</protein>
<accession>A0A699IAB7</accession>
<name>A0A699IAB7_TANCI</name>
<reference evidence="1" key="1">
    <citation type="journal article" date="2019" name="Sci. Rep.">
        <title>Draft genome of Tanacetum cinerariifolium, the natural source of mosquito coil.</title>
        <authorList>
            <person name="Yamashiro T."/>
            <person name="Shiraishi A."/>
            <person name="Satake H."/>
            <person name="Nakayama K."/>
        </authorList>
    </citation>
    <scope>NUCLEOTIDE SEQUENCE</scope>
</reference>
<comment type="caution">
    <text evidence="1">The sequence shown here is derived from an EMBL/GenBank/DDBJ whole genome shotgun (WGS) entry which is preliminary data.</text>
</comment>
<gene>
    <name evidence="1" type="ORF">Tci_512846</name>
</gene>
<proteinExistence type="predicted"/>
<dbReference type="EMBL" id="BKCJ010275367">
    <property type="protein sequence ID" value="GEZ40873.1"/>
    <property type="molecule type" value="Genomic_DNA"/>
</dbReference>
<sequence length="145" mass="16876">MELDLEAKLIGEALILNISQDPKFGDFLELNDLNEPLELRNHENEDLDHEIEEGENMDEPVIDNMDAYRDKDIGDIIFGKLFCRDAVVKARRFNGLITIHNGNSHPYQKLKGFYKGVLNLGPEYIRDEKMFEWITRGHVSMHEMD</sequence>